<sequence length="389" mass="43132">MYATILVELLQGIGRFFINPLFYLTIMFAILLGYNRVKRERRFFHIRVVNGWSELKNGLTGGLLVSLLLSVVIVAAGLTVTPQFLLVLSVVTVVGLILYTLHFLSPVILITVSFIVLVILEQTDTAFAFVGIEVDGAMWNETSVVPLCILAGLLVMTEGWLIRKKGAYFASPVLENTKRGMKAVAYLSKPVWLLPLLFVIPGEGISSYVPYWPQFTLGGESFSLVLFPFIIGFQQKVRKTLPVYFYPKLAKTVMLLGIAITLGGIVAYFMKEAGFVMLLAGTLIRLLITLQYKMQERDDVYAVAPSSNGAMIAAVLPNSPAEKMGLVTGEIIKKVNGRDVQTERELYEALQVNAAHCKIEVLDHHKELRLTQHAVHSNDHHGIGLLLAR</sequence>
<keyword evidence="4" id="KW-1185">Reference proteome</keyword>
<evidence type="ECO:0000259" key="2">
    <source>
        <dbReference type="PROSITE" id="PS50106"/>
    </source>
</evidence>
<dbReference type="OrthoDB" id="198399at2"/>
<dbReference type="InterPro" id="IPR041489">
    <property type="entry name" value="PDZ_6"/>
</dbReference>
<dbReference type="Pfam" id="PF17820">
    <property type="entry name" value="PDZ_6"/>
    <property type="match status" value="1"/>
</dbReference>
<dbReference type="Proteomes" id="UP000030437">
    <property type="component" value="Unassembled WGS sequence"/>
</dbReference>
<keyword evidence="3" id="KW-0131">Cell cycle</keyword>
<dbReference type="SMART" id="SM00228">
    <property type="entry name" value="PDZ"/>
    <property type="match status" value="1"/>
</dbReference>
<feature type="transmembrane region" description="Helical" evidence="1">
    <location>
        <begin position="108"/>
        <end position="132"/>
    </location>
</feature>
<feature type="transmembrane region" description="Helical" evidence="1">
    <location>
        <begin position="212"/>
        <end position="231"/>
    </location>
</feature>
<dbReference type="InterPro" id="IPR036034">
    <property type="entry name" value="PDZ_sf"/>
</dbReference>
<feature type="transmembrane region" description="Helical" evidence="1">
    <location>
        <begin position="183"/>
        <end position="200"/>
    </location>
</feature>
<keyword evidence="3" id="KW-0132">Cell division</keyword>
<feature type="transmembrane region" description="Helical" evidence="1">
    <location>
        <begin position="84"/>
        <end position="101"/>
    </location>
</feature>
<accession>A0A0A3J9Z0</accession>
<proteinExistence type="predicted"/>
<reference evidence="3 4" key="1">
    <citation type="submission" date="2014-02" db="EMBL/GenBank/DDBJ databases">
        <title>Draft genome sequence of Lysinibacillus odysseyi NBRC 100172.</title>
        <authorList>
            <person name="Zhang F."/>
            <person name="Wang G."/>
            <person name="Zhang L."/>
        </authorList>
    </citation>
    <scope>NUCLEOTIDE SEQUENCE [LARGE SCALE GENOMIC DNA]</scope>
    <source>
        <strain evidence="3 4">NBRC 100172</strain>
    </source>
</reference>
<dbReference type="Gene3D" id="2.30.42.10">
    <property type="match status" value="1"/>
</dbReference>
<dbReference type="GO" id="GO:0051301">
    <property type="term" value="P:cell division"/>
    <property type="evidence" value="ECO:0007669"/>
    <property type="project" value="UniProtKB-KW"/>
</dbReference>
<keyword evidence="1" id="KW-0472">Membrane</keyword>
<dbReference type="STRING" id="1220589.CD32_14085"/>
<dbReference type="PROSITE" id="PS50106">
    <property type="entry name" value="PDZ"/>
    <property type="match status" value="1"/>
</dbReference>
<evidence type="ECO:0000313" key="3">
    <source>
        <dbReference type="EMBL" id="KGR83827.1"/>
    </source>
</evidence>
<comment type="caution">
    <text evidence="3">The sequence shown here is derived from an EMBL/GenBank/DDBJ whole genome shotgun (WGS) entry which is preliminary data.</text>
</comment>
<dbReference type="SUPFAM" id="SSF50156">
    <property type="entry name" value="PDZ domain-like"/>
    <property type="match status" value="1"/>
</dbReference>
<protein>
    <submittedName>
        <fullName evidence="3">Cell division protein MinJ</fullName>
    </submittedName>
</protein>
<name>A0A0A3J9Z0_9BACI</name>
<feature type="domain" description="PDZ" evidence="2">
    <location>
        <begin position="287"/>
        <end position="365"/>
    </location>
</feature>
<evidence type="ECO:0000313" key="4">
    <source>
        <dbReference type="Proteomes" id="UP000030437"/>
    </source>
</evidence>
<feature type="transmembrane region" description="Helical" evidence="1">
    <location>
        <begin position="58"/>
        <end position="78"/>
    </location>
</feature>
<keyword evidence="1" id="KW-1133">Transmembrane helix</keyword>
<dbReference type="RefSeq" id="WP_036155698.1">
    <property type="nucleotide sequence ID" value="NZ_AVCX01000004.1"/>
</dbReference>
<organism evidence="3 4">
    <name type="scientific">Lysinibacillus odysseyi 34hs-1 = NBRC 100172</name>
    <dbReference type="NCBI Taxonomy" id="1220589"/>
    <lineage>
        <taxon>Bacteria</taxon>
        <taxon>Bacillati</taxon>
        <taxon>Bacillota</taxon>
        <taxon>Bacilli</taxon>
        <taxon>Bacillales</taxon>
        <taxon>Bacillaceae</taxon>
        <taxon>Lysinibacillus</taxon>
    </lineage>
</organism>
<gene>
    <name evidence="3" type="ORF">CD32_14085</name>
</gene>
<feature type="transmembrane region" description="Helical" evidence="1">
    <location>
        <begin position="16"/>
        <end position="37"/>
    </location>
</feature>
<keyword evidence="1" id="KW-0812">Transmembrane</keyword>
<dbReference type="EMBL" id="JPVP01000057">
    <property type="protein sequence ID" value="KGR83827.1"/>
    <property type="molecule type" value="Genomic_DNA"/>
</dbReference>
<evidence type="ECO:0000256" key="1">
    <source>
        <dbReference type="SAM" id="Phobius"/>
    </source>
</evidence>
<feature type="transmembrane region" description="Helical" evidence="1">
    <location>
        <begin position="252"/>
        <end position="269"/>
    </location>
</feature>
<dbReference type="eggNOG" id="COG0265">
    <property type="taxonomic scope" value="Bacteria"/>
</dbReference>
<feature type="transmembrane region" description="Helical" evidence="1">
    <location>
        <begin position="144"/>
        <end position="162"/>
    </location>
</feature>
<dbReference type="AlphaFoldDB" id="A0A0A3J9Z0"/>
<dbReference type="InterPro" id="IPR001478">
    <property type="entry name" value="PDZ"/>
</dbReference>